<name>A0ACC1WVV2_MELAZ</name>
<organism evidence="1 2">
    <name type="scientific">Melia azedarach</name>
    <name type="common">Chinaberry tree</name>
    <dbReference type="NCBI Taxonomy" id="155640"/>
    <lineage>
        <taxon>Eukaryota</taxon>
        <taxon>Viridiplantae</taxon>
        <taxon>Streptophyta</taxon>
        <taxon>Embryophyta</taxon>
        <taxon>Tracheophyta</taxon>
        <taxon>Spermatophyta</taxon>
        <taxon>Magnoliopsida</taxon>
        <taxon>eudicotyledons</taxon>
        <taxon>Gunneridae</taxon>
        <taxon>Pentapetalae</taxon>
        <taxon>rosids</taxon>
        <taxon>malvids</taxon>
        <taxon>Sapindales</taxon>
        <taxon>Meliaceae</taxon>
        <taxon>Melia</taxon>
    </lineage>
</organism>
<sequence>MFNLCRAVAREKLNPGDHICSERFKGLYFHHGIYVGNDMVIHVIGRRNKPGFKSSNSSATNTSKCQNCGYKKGSSEGIIIKTCLDCFLDGHSLYVYNYEDEPIRWFTEQHGGSVKPPSEVVTSAYNELERKDKFGANYHLIGRNCEHFATFCNTGVAFSIQSILWLLP</sequence>
<comment type="caution">
    <text evidence="1">The sequence shown here is derived from an EMBL/GenBank/DDBJ whole genome shotgun (WGS) entry which is preliminary data.</text>
</comment>
<dbReference type="Proteomes" id="UP001164539">
    <property type="component" value="Chromosome 13"/>
</dbReference>
<evidence type="ECO:0000313" key="1">
    <source>
        <dbReference type="EMBL" id="KAJ4703134.1"/>
    </source>
</evidence>
<gene>
    <name evidence="1" type="ORF">OWV82_023075</name>
</gene>
<dbReference type="EMBL" id="CM051406">
    <property type="protein sequence ID" value="KAJ4703134.1"/>
    <property type="molecule type" value="Genomic_DNA"/>
</dbReference>
<reference evidence="1 2" key="1">
    <citation type="journal article" date="2023" name="Science">
        <title>Complex scaffold remodeling in plant triterpene biosynthesis.</title>
        <authorList>
            <person name="De La Pena R."/>
            <person name="Hodgson H."/>
            <person name="Liu J.C."/>
            <person name="Stephenson M.J."/>
            <person name="Martin A.C."/>
            <person name="Owen C."/>
            <person name="Harkess A."/>
            <person name="Leebens-Mack J."/>
            <person name="Jimenez L.E."/>
            <person name="Osbourn A."/>
            <person name="Sattely E.S."/>
        </authorList>
    </citation>
    <scope>NUCLEOTIDE SEQUENCE [LARGE SCALE GENOMIC DNA]</scope>
    <source>
        <strain evidence="2">cv. JPN11</strain>
        <tissue evidence="1">Leaf</tissue>
    </source>
</reference>
<keyword evidence="2" id="KW-1185">Reference proteome</keyword>
<protein>
    <submittedName>
        <fullName evidence="1">NC domain-containing-related-like protein</fullName>
    </submittedName>
</protein>
<accession>A0ACC1WVV2</accession>
<evidence type="ECO:0000313" key="2">
    <source>
        <dbReference type="Proteomes" id="UP001164539"/>
    </source>
</evidence>
<proteinExistence type="predicted"/>